<dbReference type="InterPro" id="IPR023346">
    <property type="entry name" value="Lysozyme-like_dom_sf"/>
</dbReference>
<dbReference type="PANTHER" id="PTHR37423:SF2">
    <property type="entry name" value="MEMBRANE-BOUND LYTIC MUREIN TRANSGLYCOSYLASE C"/>
    <property type="match status" value="1"/>
</dbReference>
<feature type="signal peptide" evidence="2">
    <location>
        <begin position="1"/>
        <end position="29"/>
    </location>
</feature>
<dbReference type="InterPro" id="IPR000189">
    <property type="entry name" value="Transglyc_AS"/>
</dbReference>
<proteinExistence type="inferred from homology"/>
<name>A0A1A9EZA5_9GAMM</name>
<dbReference type="CDD" id="cd00254">
    <property type="entry name" value="LT-like"/>
    <property type="match status" value="1"/>
</dbReference>
<gene>
    <name evidence="4" type="ORF">A8C75_12280</name>
</gene>
<dbReference type="OrthoDB" id="92254at2"/>
<comment type="similarity">
    <text evidence="1">Belongs to the transglycosylase Slt family.</text>
</comment>
<feature type="domain" description="Transglycosylase SLT" evidence="3">
    <location>
        <begin position="118"/>
        <end position="216"/>
    </location>
</feature>
<dbReference type="Gene3D" id="1.10.530.10">
    <property type="match status" value="1"/>
</dbReference>
<dbReference type="Proteomes" id="UP000078070">
    <property type="component" value="Chromosome"/>
</dbReference>
<dbReference type="EMBL" id="CP015839">
    <property type="protein sequence ID" value="ANG63172.1"/>
    <property type="molecule type" value="Genomic_DNA"/>
</dbReference>
<sequence>MTFDRRTSRTLVTLLLAASALLWVGAAQADSLRKIVHPDGRIEYTNVGRPGKGDKVLGGRRGQKIYKYRAPSGVLSFTDQKPKNQAYEIVKIQCYACNPVSSVNWRNTPLNVTAYAQLVRKAAAEHRVDPALVRALIHAESAFNPAAVSHMGAQGLMQLMPATAASLGVENSFDAQQNIEGGVKHLADLLSAFKGNARLAVAAYNAGAGAVRKYGGVPPYAETQVYVERVAILRQRYQEKVSLAP</sequence>
<evidence type="ECO:0000259" key="3">
    <source>
        <dbReference type="Pfam" id="PF01464"/>
    </source>
</evidence>
<dbReference type="STRING" id="1821621.A8C75_12280"/>
<dbReference type="PANTHER" id="PTHR37423">
    <property type="entry name" value="SOLUBLE LYTIC MUREIN TRANSGLYCOSYLASE-RELATED"/>
    <property type="match status" value="1"/>
</dbReference>
<keyword evidence="2" id="KW-0732">Signal</keyword>
<dbReference type="GO" id="GO:0000270">
    <property type="term" value="P:peptidoglycan metabolic process"/>
    <property type="evidence" value="ECO:0007669"/>
    <property type="project" value="InterPro"/>
</dbReference>
<organism evidence="4 5">
    <name type="scientific">Marinobacterium aestuarii</name>
    <dbReference type="NCBI Taxonomy" id="1821621"/>
    <lineage>
        <taxon>Bacteria</taxon>
        <taxon>Pseudomonadati</taxon>
        <taxon>Pseudomonadota</taxon>
        <taxon>Gammaproteobacteria</taxon>
        <taxon>Oceanospirillales</taxon>
        <taxon>Oceanospirillaceae</taxon>
        <taxon>Marinobacterium</taxon>
    </lineage>
</organism>
<protein>
    <submittedName>
        <fullName evidence="4">Lytic transglycosylase</fullName>
    </submittedName>
</protein>
<accession>A0A1A9EZA5</accession>
<reference evidence="4 5" key="2">
    <citation type="journal article" date="2018" name="Int. J. Syst. Evol. Microbiol.">
        <title>Marinobacterium aestuarii sp. nov., a benzene-degrading marine bacterium isolated from estuary sediment.</title>
        <authorList>
            <person name="Bae S.S."/>
            <person name="Jung J."/>
            <person name="Chung D."/>
            <person name="Baek K."/>
        </authorList>
    </citation>
    <scope>NUCLEOTIDE SEQUENCE [LARGE SCALE GENOMIC DNA]</scope>
    <source>
        <strain evidence="4 5">ST58-10</strain>
    </source>
</reference>
<dbReference type="Pfam" id="PF01464">
    <property type="entry name" value="SLT"/>
    <property type="match status" value="1"/>
</dbReference>
<evidence type="ECO:0000256" key="1">
    <source>
        <dbReference type="ARBA" id="ARBA00007734"/>
    </source>
</evidence>
<dbReference type="RefSeq" id="WP_067382658.1">
    <property type="nucleotide sequence ID" value="NZ_CP015839.1"/>
</dbReference>
<dbReference type="AlphaFoldDB" id="A0A1A9EZA5"/>
<dbReference type="GO" id="GO:0008933">
    <property type="term" value="F:peptidoglycan lytic transglycosylase activity"/>
    <property type="evidence" value="ECO:0007669"/>
    <property type="project" value="InterPro"/>
</dbReference>
<dbReference type="KEGG" id="mars:A8C75_12280"/>
<reference evidence="5" key="1">
    <citation type="submission" date="2016-05" db="EMBL/GenBank/DDBJ databases">
        <authorList>
            <person name="Baek K."/>
            <person name="Yang S.-J."/>
        </authorList>
    </citation>
    <scope>NUCLEOTIDE SEQUENCE [LARGE SCALE GENOMIC DNA]</scope>
    <source>
        <strain evidence="5">ST58-10</strain>
    </source>
</reference>
<evidence type="ECO:0000313" key="5">
    <source>
        <dbReference type="Proteomes" id="UP000078070"/>
    </source>
</evidence>
<evidence type="ECO:0000256" key="2">
    <source>
        <dbReference type="SAM" id="SignalP"/>
    </source>
</evidence>
<feature type="chain" id="PRO_5008386552" evidence="2">
    <location>
        <begin position="30"/>
        <end position="245"/>
    </location>
</feature>
<dbReference type="PROSITE" id="PS00922">
    <property type="entry name" value="TRANSGLYCOSYLASE"/>
    <property type="match status" value="1"/>
</dbReference>
<dbReference type="GO" id="GO:0016020">
    <property type="term" value="C:membrane"/>
    <property type="evidence" value="ECO:0007669"/>
    <property type="project" value="InterPro"/>
</dbReference>
<keyword evidence="5" id="KW-1185">Reference proteome</keyword>
<dbReference type="InterPro" id="IPR008258">
    <property type="entry name" value="Transglycosylase_SLT_dom_1"/>
</dbReference>
<evidence type="ECO:0000313" key="4">
    <source>
        <dbReference type="EMBL" id="ANG63172.1"/>
    </source>
</evidence>
<dbReference type="SUPFAM" id="SSF53955">
    <property type="entry name" value="Lysozyme-like"/>
    <property type="match status" value="1"/>
</dbReference>